<evidence type="ECO:0000259" key="10">
    <source>
        <dbReference type="Pfam" id="PF00288"/>
    </source>
</evidence>
<evidence type="ECO:0000256" key="3">
    <source>
        <dbReference type="ARBA" id="ARBA00022679"/>
    </source>
</evidence>
<dbReference type="GO" id="GO:0019287">
    <property type="term" value="P:isopentenyl diphosphate biosynthetic process, mevalonate pathway"/>
    <property type="evidence" value="ECO:0007669"/>
    <property type="project" value="UniProtKB-UniPathway"/>
</dbReference>
<feature type="domain" description="GHMP kinase N-terminal" evidence="10">
    <location>
        <begin position="68"/>
        <end position="156"/>
    </location>
</feature>
<organism evidence="11 12">
    <name type="scientific">Candidatus Gottesmanbacteria bacterium GW2011_GWA2_47_9</name>
    <dbReference type="NCBI Taxonomy" id="1618445"/>
    <lineage>
        <taxon>Bacteria</taxon>
        <taxon>Candidatus Gottesmaniibacteriota</taxon>
    </lineage>
</organism>
<dbReference type="Pfam" id="PF00288">
    <property type="entry name" value="GHMP_kinases_N"/>
    <property type="match status" value="1"/>
</dbReference>
<keyword evidence="5 11" id="KW-0418">Kinase</keyword>
<dbReference type="SUPFAM" id="SSF55060">
    <property type="entry name" value="GHMP Kinase, C-terminal domain"/>
    <property type="match status" value="1"/>
</dbReference>
<comment type="caution">
    <text evidence="11">The sequence shown here is derived from an EMBL/GenBank/DDBJ whole genome shotgun (WGS) entry which is preliminary data.</text>
</comment>
<dbReference type="PANTHER" id="PTHR43290:SF2">
    <property type="entry name" value="MEVALONATE KINASE"/>
    <property type="match status" value="1"/>
</dbReference>
<keyword evidence="3" id="KW-0808">Transferase</keyword>
<evidence type="ECO:0000256" key="2">
    <source>
        <dbReference type="ARBA" id="ARBA00022516"/>
    </source>
</evidence>
<keyword evidence="7" id="KW-0460">Magnesium</keyword>
<evidence type="ECO:0000256" key="1">
    <source>
        <dbReference type="ARBA" id="ARBA00022490"/>
    </source>
</evidence>
<dbReference type="InterPro" id="IPR006204">
    <property type="entry name" value="GHMP_kinase_N_dom"/>
</dbReference>
<evidence type="ECO:0000313" key="12">
    <source>
        <dbReference type="Proteomes" id="UP000034739"/>
    </source>
</evidence>
<dbReference type="InterPro" id="IPR006205">
    <property type="entry name" value="Mev_gal_kin"/>
</dbReference>
<dbReference type="EMBL" id="LCOY01000014">
    <property type="protein sequence ID" value="KKU88060.1"/>
    <property type="molecule type" value="Genomic_DNA"/>
</dbReference>
<keyword evidence="1" id="KW-0963">Cytoplasm</keyword>
<evidence type="ECO:0000256" key="6">
    <source>
        <dbReference type="ARBA" id="ARBA00022840"/>
    </source>
</evidence>
<evidence type="ECO:0000313" key="11">
    <source>
        <dbReference type="EMBL" id="KKU88060.1"/>
    </source>
</evidence>
<keyword evidence="4" id="KW-0547">Nucleotide-binding</keyword>
<dbReference type="GO" id="GO:0005524">
    <property type="term" value="F:ATP binding"/>
    <property type="evidence" value="ECO:0007669"/>
    <property type="project" value="UniProtKB-KW"/>
</dbReference>
<keyword evidence="2" id="KW-0444">Lipid biosynthesis</keyword>
<dbReference type="Proteomes" id="UP000034739">
    <property type="component" value="Unassembled WGS sequence"/>
</dbReference>
<dbReference type="PATRIC" id="fig|1618445.3.peg.463"/>
<gene>
    <name evidence="11" type="ORF">UY16_C0014G0020</name>
</gene>
<dbReference type="InterPro" id="IPR020568">
    <property type="entry name" value="Ribosomal_Su5_D2-typ_SF"/>
</dbReference>
<comment type="pathway">
    <text evidence="9">Isoprenoid biosynthesis; isopentenyl diphosphate biosynthesis via mevalonate pathway; isopentenyl diphosphate from (R)-mevalonate: step 1/3.</text>
</comment>
<evidence type="ECO:0000256" key="4">
    <source>
        <dbReference type="ARBA" id="ARBA00022741"/>
    </source>
</evidence>
<keyword evidence="8" id="KW-0443">Lipid metabolism</keyword>
<dbReference type="GO" id="GO:0005829">
    <property type="term" value="C:cytosol"/>
    <property type="evidence" value="ECO:0007669"/>
    <property type="project" value="TreeGrafter"/>
</dbReference>
<sequence length="325" mass="36005">MVTVSVPGKVHLMGEHAVVYGKPALLAAINLRLQVTVEEQRAKSKEQRYKSKVKSDQTEIVSTEPTDYVRHIVGVVQDHVKLKELPPIKITIESQVPAGYHLGSSAAVAVGTVGALMYFLRKVWNPTLINQLAYEAEKKMHGSPSGGDNTAVTFGGFIWYRRELETLKSMWQLPMKLPKNLHHFFLINTGKPKETTGEMVEYVRAKSKEQRATYKNLFDKNEEQTRSVAKALKEGDEKELLDAIQVGQRSLEGMGVVSSKVMPLIRQIEKAGGAAKILGGGGRSGAVGFLLCYHHKPKEIEALCIPYGYTLQPIVLGEEGVRLEK</sequence>
<dbReference type="Gene3D" id="3.30.70.890">
    <property type="entry name" value="GHMP kinase, C-terminal domain"/>
    <property type="match status" value="1"/>
</dbReference>
<dbReference type="PRINTS" id="PR00959">
    <property type="entry name" value="MEVGALKINASE"/>
</dbReference>
<protein>
    <submittedName>
        <fullName evidence="11">Mevalonate kinase</fullName>
    </submittedName>
</protein>
<dbReference type="AlphaFoldDB" id="A0A0G1X0T9"/>
<evidence type="ECO:0000256" key="7">
    <source>
        <dbReference type="ARBA" id="ARBA00022842"/>
    </source>
</evidence>
<name>A0A0G1X0T9_9BACT</name>
<dbReference type="InterPro" id="IPR014721">
    <property type="entry name" value="Ribsml_uS5_D2-typ_fold_subgr"/>
</dbReference>
<dbReference type="UniPathway" id="UPA00057">
    <property type="reaction ID" value="UER00098"/>
</dbReference>
<dbReference type="NCBIfam" id="TIGR00549">
    <property type="entry name" value="mevalon_kin"/>
    <property type="match status" value="1"/>
</dbReference>
<evidence type="ECO:0000256" key="8">
    <source>
        <dbReference type="ARBA" id="ARBA00023098"/>
    </source>
</evidence>
<evidence type="ECO:0000256" key="5">
    <source>
        <dbReference type="ARBA" id="ARBA00022777"/>
    </source>
</evidence>
<dbReference type="GO" id="GO:0004496">
    <property type="term" value="F:mevalonate kinase activity"/>
    <property type="evidence" value="ECO:0007669"/>
    <property type="project" value="InterPro"/>
</dbReference>
<reference evidence="11 12" key="1">
    <citation type="journal article" date="2015" name="Nature">
        <title>rRNA introns, odd ribosomes, and small enigmatic genomes across a large radiation of phyla.</title>
        <authorList>
            <person name="Brown C.T."/>
            <person name="Hug L.A."/>
            <person name="Thomas B.C."/>
            <person name="Sharon I."/>
            <person name="Castelle C.J."/>
            <person name="Singh A."/>
            <person name="Wilkins M.J."/>
            <person name="Williams K.H."/>
            <person name="Banfield J.F."/>
        </authorList>
    </citation>
    <scope>NUCLEOTIDE SEQUENCE [LARGE SCALE GENOMIC DNA]</scope>
</reference>
<dbReference type="InterPro" id="IPR036554">
    <property type="entry name" value="GHMP_kinase_C_sf"/>
</dbReference>
<keyword evidence="6" id="KW-0067">ATP-binding</keyword>
<evidence type="ECO:0000256" key="9">
    <source>
        <dbReference type="ARBA" id="ARBA00029438"/>
    </source>
</evidence>
<dbReference type="PANTHER" id="PTHR43290">
    <property type="entry name" value="MEVALONATE KINASE"/>
    <property type="match status" value="1"/>
</dbReference>
<dbReference type="Gene3D" id="3.30.230.10">
    <property type="match status" value="1"/>
</dbReference>
<proteinExistence type="predicted"/>
<dbReference type="SUPFAM" id="SSF54211">
    <property type="entry name" value="Ribosomal protein S5 domain 2-like"/>
    <property type="match status" value="1"/>
</dbReference>
<accession>A0A0G1X0T9</accession>